<comment type="caution">
    <text evidence="1">The sequence shown here is derived from an EMBL/GenBank/DDBJ whole genome shotgun (WGS) entry which is preliminary data.</text>
</comment>
<keyword evidence="2" id="KW-1185">Reference proteome</keyword>
<accession>A0ACB8ZV85</accession>
<gene>
    <name evidence="1" type="ORF">L6452_26752</name>
</gene>
<evidence type="ECO:0000313" key="1">
    <source>
        <dbReference type="EMBL" id="KAI3701570.1"/>
    </source>
</evidence>
<name>A0ACB8ZV85_ARCLA</name>
<reference evidence="2" key="1">
    <citation type="journal article" date="2022" name="Mol. Ecol. Resour.">
        <title>The genomes of chicory, endive, great burdock and yacon provide insights into Asteraceae palaeo-polyploidization history and plant inulin production.</title>
        <authorList>
            <person name="Fan W."/>
            <person name="Wang S."/>
            <person name="Wang H."/>
            <person name="Wang A."/>
            <person name="Jiang F."/>
            <person name="Liu H."/>
            <person name="Zhao H."/>
            <person name="Xu D."/>
            <person name="Zhang Y."/>
        </authorList>
    </citation>
    <scope>NUCLEOTIDE SEQUENCE [LARGE SCALE GENOMIC DNA]</scope>
    <source>
        <strain evidence="2">cv. Niubang</strain>
    </source>
</reference>
<organism evidence="1 2">
    <name type="scientific">Arctium lappa</name>
    <name type="common">Greater burdock</name>
    <name type="synonym">Lappa major</name>
    <dbReference type="NCBI Taxonomy" id="4217"/>
    <lineage>
        <taxon>Eukaryota</taxon>
        <taxon>Viridiplantae</taxon>
        <taxon>Streptophyta</taxon>
        <taxon>Embryophyta</taxon>
        <taxon>Tracheophyta</taxon>
        <taxon>Spermatophyta</taxon>
        <taxon>Magnoliopsida</taxon>
        <taxon>eudicotyledons</taxon>
        <taxon>Gunneridae</taxon>
        <taxon>Pentapetalae</taxon>
        <taxon>asterids</taxon>
        <taxon>campanulids</taxon>
        <taxon>Asterales</taxon>
        <taxon>Asteraceae</taxon>
        <taxon>Carduoideae</taxon>
        <taxon>Cardueae</taxon>
        <taxon>Arctiinae</taxon>
        <taxon>Arctium</taxon>
    </lineage>
</organism>
<dbReference type="EMBL" id="CM042055">
    <property type="protein sequence ID" value="KAI3701570.1"/>
    <property type="molecule type" value="Genomic_DNA"/>
</dbReference>
<evidence type="ECO:0000313" key="2">
    <source>
        <dbReference type="Proteomes" id="UP001055879"/>
    </source>
</evidence>
<reference evidence="1 2" key="2">
    <citation type="journal article" date="2022" name="Mol. Ecol. Resour.">
        <title>The genomes of chicory, endive, great burdock and yacon provide insights into Asteraceae paleo-polyploidization history and plant inulin production.</title>
        <authorList>
            <person name="Fan W."/>
            <person name="Wang S."/>
            <person name="Wang H."/>
            <person name="Wang A."/>
            <person name="Jiang F."/>
            <person name="Liu H."/>
            <person name="Zhao H."/>
            <person name="Xu D."/>
            <person name="Zhang Y."/>
        </authorList>
    </citation>
    <scope>NUCLEOTIDE SEQUENCE [LARGE SCALE GENOMIC DNA]</scope>
    <source>
        <strain evidence="2">cv. Niubang</strain>
    </source>
</reference>
<dbReference type="Proteomes" id="UP001055879">
    <property type="component" value="Linkage Group LG09"/>
</dbReference>
<sequence length="267" mass="30476">MRRRFSFIAIVDPNKNSDCNRNRNKDNIIHNKDLRKAMVEWRWWEAEAILKKAATEVISNEAEAIRKIPKKAATEAISNVSEAIWKNPEKAATEAIINGSKIFWKNPEKTTTEAINNRARAIRKFPEIAVTEDSYGGRSIMESAREGMNNKAKVILRKAKKAVTEAINNDGNTMLHLAVRIGQDYFVEKLLDFKDDGKEIEKQNSDGRTMFHISAIVGNKHAAELLVKKRKELLGISDHKAYVPLLNAYYNMQLDTFVYLMEAAEIR</sequence>
<proteinExistence type="predicted"/>
<protein>
    <submittedName>
        <fullName evidence="1">Uncharacterized protein</fullName>
    </submittedName>
</protein>